<dbReference type="Pfam" id="PF01171">
    <property type="entry name" value="ATP_bind_3"/>
    <property type="match status" value="1"/>
</dbReference>
<reference evidence="9" key="1">
    <citation type="submission" date="2016-09" db="EMBL/GenBank/DDBJ databases">
        <authorList>
            <person name="Koehorst J."/>
        </authorList>
    </citation>
    <scope>NUCLEOTIDE SEQUENCE [LARGE SCALE GENOMIC DNA]</scope>
</reference>
<gene>
    <name evidence="6" type="primary">tilS</name>
    <name evidence="8" type="ORF">PYTT_1317</name>
</gene>
<feature type="binding site" evidence="6">
    <location>
        <begin position="25"/>
        <end position="30"/>
    </location>
    <ligand>
        <name>ATP</name>
        <dbReference type="ChEBI" id="CHEBI:30616"/>
    </ligand>
</feature>
<feature type="domain" description="tRNA(Ile)-lysidine/2-thiocytidine synthase N-terminal" evidence="7">
    <location>
        <begin position="20"/>
        <end position="197"/>
    </location>
</feature>
<comment type="similarity">
    <text evidence="6">Belongs to the tRNA(Ile)-lysidine synthase family.</text>
</comment>
<dbReference type="InterPro" id="IPR012094">
    <property type="entry name" value="tRNA_Ile_lys_synt"/>
</dbReference>
<dbReference type="GO" id="GO:0005524">
    <property type="term" value="F:ATP binding"/>
    <property type="evidence" value="ECO:0007669"/>
    <property type="project" value="UniProtKB-UniRule"/>
</dbReference>
<dbReference type="InterPro" id="IPR012795">
    <property type="entry name" value="tRNA_Ile_lys_synt_N"/>
</dbReference>
<dbReference type="NCBIfam" id="TIGR02432">
    <property type="entry name" value="lysidine_TilS_N"/>
    <property type="match status" value="1"/>
</dbReference>
<keyword evidence="1 6" id="KW-0436">Ligase</keyword>
<dbReference type="RefSeq" id="WP_067773551.1">
    <property type="nucleotide sequence ID" value="NZ_LIGX01000012.1"/>
</dbReference>
<evidence type="ECO:0000256" key="3">
    <source>
        <dbReference type="ARBA" id="ARBA00022741"/>
    </source>
</evidence>
<dbReference type="Proteomes" id="UP000176204">
    <property type="component" value="Chromosome I"/>
</dbReference>
<dbReference type="KEGG" id="agl:PYTT_1317"/>
<evidence type="ECO:0000256" key="1">
    <source>
        <dbReference type="ARBA" id="ARBA00022598"/>
    </source>
</evidence>
<evidence type="ECO:0000256" key="6">
    <source>
        <dbReference type="HAMAP-Rule" id="MF_01161"/>
    </source>
</evidence>
<organism evidence="8 9">
    <name type="scientific">Akkermansia glycaniphila</name>
    <dbReference type="NCBI Taxonomy" id="1679444"/>
    <lineage>
        <taxon>Bacteria</taxon>
        <taxon>Pseudomonadati</taxon>
        <taxon>Verrucomicrobiota</taxon>
        <taxon>Verrucomicrobiia</taxon>
        <taxon>Verrucomicrobiales</taxon>
        <taxon>Akkermansiaceae</taxon>
        <taxon>Akkermansia</taxon>
    </lineage>
</organism>
<dbReference type="STRING" id="1679444.PYTT_1317"/>
<sequence length="313" mass="33961">MDAELLDTGCLSLLKKAGSVVVGLSGGRDSVALLHLLHGAGLQVVVCHVHHGIRGADADADAAFCRMMADALGVDFVEKRVDVPRYAGGRGLSLETAAREARYEVFRECTAACGTPYVALGHHRQDQAETVLFRLCRGSGGHLGMKPIACREDGLVLVRPLLDIPREQLTAYLEGKGIPWREDASNGEADVVRNRLRLQVLPLLEDIMGRDVVPVINRSARIAEEASAALAAAVAALEVEDPQGRLYLPKVAAYPVELQKVIVHRYLKRQGVRNVSEEVVLAVVSIIRPGSPARLSLPGGRVARRREKRLFLE</sequence>
<evidence type="ECO:0000313" key="9">
    <source>
        <dbReference type="Proteomes" id="UP000176204"/>
    </source>
</evidence>
<dbReference type="EMBL" id="LT629973">
    <property type="protein sequence ID" value="SEH86705.1"/>
    <property type="molecule type" value="Genomic_DNA"/>
</dbReference>
<dbReference type="OrthoDB" id="9807403at2"/>
<dbReference type="PATRIC" id="fig|1679444.3.peg.2164"/>
<keyword evidence="3 6" id="KW-0547">Nucleotide-binding</keyword>
<dbReference type="Gene3D" id="3.40.50.620">
    <property type="entry name" value="HUPs"/>
    <property type="match status" value="1"/>
</dbReference>
<dbReference type="PANTHER" id="PTHR43033:SF1">
    <property type="entry name" value="TRNA(ILE)-LYSIDINE SYNTHASE-RELATED"/>
    <property type="match status" value="1"/>
</dbReference>
<dbReference type="GO" id="GO:0005737">
    <property type="term" value="C:cytoplasm"/>
    <property type="evidence" value="ECO:0007669"/>
    <property type="project" value="UniProtKB-SubCell"/>
</dbReference>
<comment type="domain">
    <text evidence="6">The N-terminal region contains the highly conserved SGGXDS motif, predicted to be a P-loop motif involved in ATP binding.</text>
</comment>
<comment type="catalytic activity">
    <reaction evidence="5 6">
        <text>cytidine(34) in tRNA(Ile2) + L-lysine + ATP = lysidine(34) in tRNA(Ile2) + AMP + diphosphate + H(+)</text>
        <dbReference type="Rhea" id="RHEA:43744"/>
        <dbReference type="Rhea" id="RHEA-COMP:10625"/>
        <dbReference type="Rhea" id="RHEA-COMP:10670"/>
        <dbReference type="ChEBI" id="CHEBI:15378"/>
        <dbReference type="ChEBI" id="CHEBI:30616"/>
        <dbReference type="ChEBI" id="CHEBI:32551"/>
        <dbReference type="ChEBI" id="CHEBI:33019"/>
        <dbReference type="ChEBI" id="CHEBI:82748"/>
        <dbReference type="ChEBI" id="CHEBI:83665"/>
        <dbReference type="ChEBI" id="CHEBI:456215"/>
        <dbReference type="EC" id="6.3.4.19"/>
    </reaction>
</comment>
<name>A0A1C7PDR4_9BACT</name>
<dbReference type="PANTHER" id="PTHR43033">
    <property type="entry name" value="TRNA(ILE)-LYSIDINE SYNTHASE-RELATED"/>
    <property type="match status" value="1"/>
</dbReference>
<dbReference type="InterPro" id="IPR011063">
    <property type="entry name" value="TilS/TtcA_N"/>
</dbReference>
<evidence type="ECO:0000256" key="4">
    <source>
        <dbReference type="ARBA" id="ARBA00022840"/>
    </source>
</evidence>
<accession>A0A1C7PDR4</accession>
<protein>
    <recommendedName>
        <fullName evidence="6">tRNA(Ile)-lysidine synthase</fullName>
        <ecNumber evidence="6">6.3.4.19</ecNumber>
    </recommendedName>
    <alternativeName>
        <fullName evidence="6">tRNA(Ile)-2-lysyl-cytidine synthase</fullName>
    </alternativeName>
    <alternativeName>
        <fullName evidence="6">tRNA(Ile)-lysidine synthetase</fullName>
    </alternativeName>
</protein>
<dbReference type="SUPFAM" id="SSF52402">
    <property type="entry name" value="Adenine nucleotide alpha hydrolases-like"/>
    <property type="match status" value="1"/>
</dbReference>
<dbReference type="AlphaFoldDB" id="A0A1C7PDR4"/>
<dbReference type="InterPro" id="IPR014729">
    <property type="entry name" value="Rossmann-like_a/b/a_fold"/>
</dbReference>
<keyword evidence="6" id="KW-0963">Cytoplasm</keyword>
<proteinExistence type="inferred from homology"/>
<dbReference type="HAMAP" id="MF_01161">
    <property type="entry name" value="tRNA_Ile_lys_synt"/>
    <property type="match status" value="1"/>
</dbReference>
<keyword evidence="4 6" id="KW-0067">ATP-binding</keyword>
<evidence type="ECO:0000256" key="5">
    <source>
        <dbReference type="ARBA" id="ARBA00048539"/>
    </source>
</evidence>
<dbReference type="CDD" id="cd01992">
    <property type="entry name" value="TilS_N"/>
    <property type="match status" value="1"/>
</dbReference>
<keyword evidence="9" id="KW-1185">Reference proteome</keyword>
<dbReference type="GO" id="GO:0006400">
    <property type="term" value="P:tRNA modification"/>
    <property type="evidence" value="ECO:0007669"/>
    <property type="project" value="UniProtKB-UniRule"/>
</dbReference>
<comment type="function">
    <text evidence="6">Ligates lysine onto the cytidine present at position 34 of the AUA codon-specific tRNA(Ile) that contains the anticodon CAU, in an ATP-dependent manner. Cytidine is converted to lysidine, thus changing the amino acid specificity of the tRNA from methionine to isoleucine.</text>
</comment>
<evidence type="ECO:0000313" key="8">
    <source>
        <dbReference type="EMBL" id="SEH86705.1"/>
    </source>
</evidence>
<keyword evidence="2 6" id="KW-0819">tRNA processing</keyword>
<evidence type="ECO:0000259" key="7">
    <source>
        <dbReference type="Pfam" id="PF01171"/>
    </source>
</evidence>
<dbReference type="GO" id="GO:0032267">
    <property type="term" value="F:tRNA(Ile)-lysidine synthase activity"/>
    <property type="evidence" value="ECO:0007669"/>
    <property type="project" value="UniProtKB-EC"/>
</dbReference>
<dbReference type="EC" id="6.3.4.19" evidence="6"/>
<comment type="subcellular location">
    <subcellularLocation>
        <location evidence="6">Cytoplasm</location>
    </subcellularLocation>
</comment>
<evidence type="ECO:0000256" key="2">
    <source>
        <dbReference type="ARBA" id="ARBA00022694"/>
    </source>
</evidence>